<dbReference type="HOGENOM" id="CLU_016424_0_0_1"/>
<dbReference type="InterPro" id="IPR014756">
    <property type="entry name" value="Ig_E-set"/>
</dbReference>
<protein>
    <recommendedName>
        <fullName evidence="2">Arrestin C-terminal-like domain-containing protein</fullName>
    </recommendedName>
</protein>
<dbReference type="GeneID" id="27310781"/>
<evidence type="ECO:0000259" key="2">
    <source>
        <dbReference type="SMART" id="SM01017"/>
    </source>
</evidence>
<dbReference type="SUPFAM" id="SSF81296">
    <property type="entry name" value="E set domains"/>
    <property type="match status" value="1"/>
</dbReference>
<dbReference type="VEuPathDB" id="FungiDB:PV09_02808"/>
<dbReference type="Pfam" id="PF02752">
    <property type="entry name" value="Arrestin_C"/>
    <property type="match status" value="1"/>
</dbReference>
<evidence type="ECO:0000313" key="3">
    <source>
        <dbReference type="EMBL" id="KIW06346.1"/>
    </source>
</evidence>
<reference evidence="3 4" key="1">
    <citation type="submission" date="2015-01" db="EMBL/GenBank/DDBJ databases">
        <title>The Genome Sequence of Ochroconis gallopava CBS43764.</title>
        <authorList>
            <consortium name="The Broad Institute Genomics Platform"/>
            <person name="Cuomo C."/>
            <person name="de Hoog S."/>
            <person name="Gorbushina A."/>
            <person name="Stielow B."/>
            <person name="Teixiera M."/>
            <person name="Abouelleil A."/>
            <person name="Chapman S.B."/>
            <person name="Priest M."/>
            <person name="Young S.K."/>
            <person name="Wortman J."/>
            <person name="Nusbaum C."/>
            <person name="Birren B."/>
        </authorList>
    </citation>
    <scope>NUCLEOTIDE SEQUENCE [LARGE SCALE GENOMIC DNA]</scope>
    <source>
        <strain evidence="3 4">CBS 43764</strain>
    </source>
</reference>
<feature type="compositionally biased region" description="Basic and acidic residues" evidence="1">
    <location>
        <begin position="1"/>
        <end position="12"/>
    </location>
</feature>
<dbReference type="SMART" id="SM01017">
    <property type="entry name" value="Arrestin_C"/>
    <property type="match status" value="1"/>
</dbReference>
<dbReference type="STRING" id="253628.A0A0D1XUB9"/>
<dbReference type="EMBL" id="KN847535">
    <property type="protein sequence ID" value="KIW06346.1"/>
    <property type="molecule type" value="Genomic_DNA"/>
</dbReference>
<evidence type="ECO:0000313" key="4">
    <source>
        <dbReference type="Proteomes" id="UP000053259"/>
    </source>
</evidence>
<dbReference type="OrthoDB" id="298939at2759"/>
<name>A0A0D1XUB9_9PEZI</name>
<keyword evidence="4" id="KW-1185">Reference proteome</keyword>
<dbReference type="RefSeq" id="XP_016216215.1">
    <property type="nucleotide sequence ID" value="XM_016355909.1"/>
</dbReference>
<feature type="compositionally biased region" description="Polar residues" evidence="1">
    <location>
        <begin position="73"/>
        <end position="85"/>
    </location>
</feature>
<dbReference type="Gene3D" id="2.60.40.640">
    <property type="match status" value="2"/>
</dbReference>
<feature type="domain" description="Arrestin C-terminal-like" evidence="2">
    <location>
        <begin position="422"/>
        <end position="570"/>
    </location>
</feature>
<feature type="compositionally biased region" description="Polar residues" evidence="1">
    <location>
        <begin position="113"/>
        <end position="126"/>
    </location>
</feature>
<gene>
    <name evidence="3" type="ORF">PV09_02808</name>
</gene>
<feature type="region of interest" description="Disordered" evidence="1">
    <location>
        <begin position="1"/>
        <end position="212"/>
    </location>
</feature>
<feature type="region of interest" description="Disordered" evidence="1">
    <location>
        <begin position="588"/>
        <end position="650"/>
    </location>
</feature>
<evidence type="ECO:0000256" key="1">
    <source>
        <dbReference type="SAM" id="MobiDB-lite"/>
    </source>
</evidence>
<dbReference type="AlphaFoldDB" id="A0A0D1XUB9"/>
<sequence length="760" mass="84762">MNQQHAERKADCIHPPPSQDPASIKRRYRAAEGTKNHPIRNTSFVAPLPPRFHSNSMDHKGSNANRVPPPWSTVANPPWSTSTRPLSDIRELTEPSLVELTNRNRERGGRPSFSRQGSVTRRNSIGSRKGSLGRNNSFRESVKDGKQGSTDIGDLDINDHLPSSERTDASSAYSLALDNVPPKTSSRTGRPPQRAPSIIREKQPSLPPPVPRNLGLLSRTFVRTMEPNIDVLEFPKHQHPRVAIEIHAAASLFVGGGSVEGHVRFVVDDLERVRHRRQLAISRISVDLIGVEEMSSSRRNIFLNLATELIDSDNPPSHNMVESLKQISPIDPFWLLSPSVSHLPFMISLPLDVGPPPFHSKNARIRYVLSATSLIRDQGKQYLVRSSQEIAVLSVYDPEKALMSLPSPLTASDEYIRHRDHGMETIKVTAGLHRQVWVSGTSIFVDVAVINKSKKAVKRIELQLERDILCYKHVAATTLEKSAGQSRIFDSNERTVLSKSTMKQGVGGWNGVAAHSSDTRTWDLEIPRGHATVRCGKYFEVRYFLNVIAGTSHSKIITVQLPIVLIHMNSLDVIPNSVAQVAAAIEEKRSRLHHKRSESIYPDGSVPKAIRREKSSVSPNSPTKPGRRPSIAAGNLGNVQGRAFAAPRKQSLDKMRKEVEIFEEVEKEQEELPRGNIYSPRLCAIAAQHEPTICGSEAYKYHTPPSNRRGRVLTDDAGEEVTNRHVRVLDHKYAMLVQNRLAYIGKNPYEVKLRWSDSAS</sequence>
<organism evidence="3 4">
    <name type="scientific">Verruconis gallopava</name>
    <dbReference type="NCBI Taxonomy" id="253628"/>
    <lineage>
        <taxon>Eukaryota</taxon>
        <taxon>Fungi</taxon>
        <taxon>Dikarya</taxon>
        <taxon>Ascomycota</taxon>
        <taxon>Pezizomycotina</taxon>
        <taxon>Dothideomycetes</taxon>
        <taxon>Pleosporomycetidae</taxon>
        <taxon>Venturiales</taxon>
        <taxon>Sympoventuriaceae</taxon>
        <taxon>Verruconis</taxon>
    </lineage>
</organism>
<accession>A0A0D1XUB9</accession>
<dbReference type="Proteomes" id="UP000053259">
    <property type="component" value="Unassembled WGS sequence"/>
</dbReference>
<feature type="compositionally biased region" description="Basic and acidic residues" evidence="1">
    <location>
        <begin position="157"/>
        <end position="168"/>
    </location>
</feature>
<dbReference type="InterPro" id="IPR011022">
    <property type="entry name" value="Arrestin_C-like"/>
</dbReference>
<dbReference type="InParanoid" id="A0A0D1XUB9"/>
<dbReference type="InterPro" id="IPR014752">
    <property type="entry name" value="Arrestin-like_C"/>
</dbReference>
<proteinExistence type="predicted"/>